<organism evidence="1 2">
    <name type="scientific">Ancylobacter amanitiformis</name>
    <dbReference type="NCBI Taxonomy" id="217069"/>
    <lineage>
        <taxon>Bacteria</taxon>
        <taxon>Pseudomonadati</taxon>
        <taxon>Pseudomonadota</taxon>
        <taxon>Alphaproteobacteria</taxon>
        <taxon>Hyphomicrobiales</taxon>
        <taxon>Xanthobacteraceae</taxon>
        <taxon>Ancylobacter</taxon>
    </lineage>
</organism>
<dbReference type="Proteomes" id="UP001235094">
    <property type="component" value="Unassembled WGS sequence"/>
</dbReference>
<evidence type="ECO:0000313" key="2">
    <source>
        <dbReference type="Proteomes" id="UP001235094"/>
    </source>
</evidence>
<proteinExistence type="predicted"/>
<evidence type="ECO:0000313" key="1">
    <source>
        <dbReference type="EMBL" id="MDQ0513467.1"/>
    </source>
</evidence>
<dbReference type="RefSeq" id="WP_306892096.1">
    <property type="nucleotide sequence ID" value="NZ_JAUSVR010000031.1"/>
</dbReference>
<accession>A0ABU0LXS8</accession>
<sequence>MAVIVVAVAPPYGPVSVNTDMIYVVVPDIPGTGTKLLIDTAGGRSVAALEDIDAIAAMPGSASFVRFNQASLKPGPVLVNRVGWVSVVPHPQVKGVTQVNFKNHYIAVKASVDKVAAALS</sequence>
<comment type="caution">
    <text evidence="1">The sequence shown here is derived from an EMBL/GenBank/DDBJ whole genome shotgun (WGS) entry which is preliminary data.</text>
</comment>
<reference evidence="1 2" key="1">
    <citation type="submission" date="2023-07" db="EMBL/GenBank/DDBJ databases">
        <title>Genomic Encyclopedia of Type Strains, Phase IV (KMG-IV): sequencing the most valuable type-strain genomes for metagenomic binning, comparative biology and taxonomic classification.</title>
        <authorList>
            <person name="Goeker M."/>
        </authorList>
    </citation>
    <scope>NUCLEOTIDE SEQUENCE [LARGE SCALE GENOMIC DNA]</scope>
    <source>
        <strain evidence="1 2">DSM 15561</strain>
    </source>
</reference>
<dbReference type="EMBL" id="JAUSVR010000031">
    <property type="protein sequence ID" value="MDQ0513467.1"/>
    <property type="molecule type" value="Genomic_DNA"/>
</dbReference>
<name>A0ABU0LXS8_9HYPH</name>
<keyword evidence="2" id="KW-1185">Reference proteome</keyword>
<protein>
    <submittedName>
        <fullName evidence="1">Uncharacterized protein</fullName>
    </submittedName>
</protein>
<gene>
    <name evidence="1" type="ORF">QOZ99_004389</name>
</gene>